<dbReference type="InterPro" id="IPR050688">
    <property type="entry name" value="Zinc_finger/UBP_domain"/>
</dbReference>
<dbReference type="GO" id="GO:0008270">
    <property type="term" value="F:zinc ion binding"/>
    <property type="evidence" value="ECO:0007669"/>
    <property type="project" value="UniProtKB-KW"/>
</dbReference>
<dbReference type="Proteomes" id="UP000827092">
    <property type="component" value="Unassembled WGS sequence"/>
</dbReference>
<keyword evidence="4" id="KW-0862">Zinc</keyword>
<keyword evidence="3 5" id="KW-0863">Zinc-finger</keyword>
<feature type="domain" description="C2H2-type" evidence="7">
    <location>
        <begin position="633"/>
        <end position="661"/>
    </location>
</feature>
<dbReference type="GO" id="GO:0050769">
    <property type="term" value="P:positive regulation of neurogenesis"/>
    <property type="evidence" value="ECO:0007669"/>
    <property type="project" value="TreeGrafter"/>
</dbReference>
<organism evidence="8 9">
    <name type="scientific">Oedothorax gibbosus</name>
    <dbReference type="NCBI Taxonomy" id="931172"/>
    <lineage>
        <taxon>Eukaryota</taxon>
        <taxon>Metazoa</taxon>
        <taxon>Ecdysozoa</taxon>
        <taxon>Arthropoda</taxon>
        <taxon>Chelicerata</taxon>
        <taxon>Arachnida</taxon>
        <taxon>Araneae</taxon>
        <taxon>Araneomorphae</taxon>
        <taxon>Entelegynae</taxon>
        <taxon>Araneoidea</taxon>
        <taxon>Linyphiidae</taxon>
        <taxon>Erigoninae</taxon>
        <taxon>Oedothorax</taxon>
    </lineage>
</organism>
<dbReference type="GO" id="GO:0045944">
    <property type="term" value="P:positive regulation of transcription by RNA polymerase II"/>
    <property type="evidence" value="ECO:0007669"/>
    <property type="project" value="TreeGrafter"/>
</dbReference>
<evidence type="ECO:0000256" key="6">
    <source>
        <dbReference type="SAM" id="MobiDB-lite"/>
    </source>
</evidence>
<evidence type="ECO:0000256" key="1">
    <source>
        <dbReference type="ARBA" id="ARBA00022723"/>
    </source>
</evidence>
<dbReference type="InterPro" id="IPR013087">
    <property type="entry name" value="Znf_C2H2_type"/>
</dbReference>
<evidence type="ECO:0000259" key="7">
    <source>
        <dbReference type="PROSITE" id="PS50157"/>
    </source>
</evidence>
<keyword evidence="2" id="KW-0677">Repeat</keyword>
<reference evidence="8 9" key="1">
    <citation type="journal article" date="2022" name="Nat. Ecol. Evol.">
        <title>A masculinizing supergene underlies an exaggerated male reproductive morph in a spider.</title>
        <authorList>
            <person name="Hendrickx F."/>
            <person name="De Corte Z."/>
            <person name="Sonet G."/>
            <person name="Van Belleghem S.M."/>
            <person name="Kostlbacher S."/>
            <person name="Vangestel C."/>
        </authorList>
    </citation>
    <scope>NUCLEOTIDE SEQUENCE [LARGE SCALE GENOMIC DNA]</scope>
    <source>
        <strain evidence="8">W744_W776</strain>
    </source>
</reference>
<feature type="compositionally biased region" description="Basic residues" evidence="6">
    <location>
        <begin position="858"/>
        <end position="870"/>
    </location>
</feature>
<accession>A0AAV6VIN2</accession>
<evidence type="ECO:0000313" key="8">
    <source>
        <dbReference type="EMBL" id="KAG8196402.1"/>
    </source>
</evidence>
<dbReference type="PROSITE" id="PS50157">
    <property type="entry name" value="ZINC_FINGER_C2H2_2"/>
    <property type="match status" value="5"/>
</dbReference>
<dbReference type="GO" id="GO:0007420">
    <property type="term" value="P:brain development"/>
    <property type="evidence" value="ECO:0007669"/>
    <property type="project" value="TreeGrafter"/>
</dbReference>
<evidence type="ECO:0000256" key="2">
    <source>
        <dbReference type="ARBA" id="ARBA00022737"/>
    </source>
</evidence>
<gene>
    <name evidence="8" type="ORF">JTE90_009038</name>
</gene>
<feature type="region of interest" description="Disordered" evidence="6">
    <location>
        <begin position="849"/>
        <end position="904"/>
    </location>
</feature>
<feature type="region of interest" description="Disordered" evidence="6">
    <location>
        <begin position="594"/>
        <end position="623"/>
    </location>
</feature>
<dbReference type="GO" id="GO:0005634">
    <property type="term" value="C:nucleus"/>
    <property type="evidence" value="ECO:0007669"/>
    <property type="project" value="TreeGrafter"/>
</dbReference>
<feature type="compositionally biased region" description="Low complexity" evidence="6">
    <location>
        <begin position="86"/>
        <end position="101"/>
    </location>
</feature>
<dbReference type="SMART" id="SM00355">
    <property type="entry name" value="ZnF_C2H2"/>
    <property type="match status" value="12"/>
</dbReference>
<keyword evidence="1" id="KW-0479">Metal-binding</keyword>
<feature type="compositionally biased region" description="Basic and acidic residues" evidence="6">
    <location>
        <begin position="594"/>
        <end position="610"/>
    </location>
</feature>
<evidence type="ECO:0000256" key="3">
    <source>
        <dbReference type="ARBA" id="ARBA00022771"/>
    </source>
</evidence>
<sequence length="1007" mass="113797">MTHSEAYLAAAKFGGFHTASFPNDYLLKHGNFFMKPTLHPDGFVYPAISEAARYRIFKDVKCESLDHPLDFAIKQEKPPTPPESPTTPSKSPTSDSVDSSTNIPATINGVKPQPATWIPGSQKLSWDDSTVASYNPDTKMFRCVVCNAVGFLSRIAEHYLGTHTSAKVFQCLHCPYSSTWSRCVRMHMAKHHGVPNAPPSLWKGQPLLEEIFQLLTSLKTRVDSQGRERPNDLQEVSDKKFVCPKCPYTTDRRDLYLRHENIHKEDKPYHCYVCFKLFNRADHVKKHFLRIHRGHPYDISLVRRRPPRISNSNGVNNNKVSGHSAKSNNFSVDKLIANNDKVPKIEIDVEDEMAEEDVIIDLSSHTRRIDESATPEDTNTSKQLKTFHCPSCEWEGVDSWCLRRHMNTHQKGFECPLCEFRAAKAERLFTHVYRAHRKLVCTKCRFMTDMAQEFEVHIKECCVEITVSNGVTDKNSEDNSSDDAADFKFDPANNFSKFLSENGGKLFESSHKMDQKSPSVSLIPLHNSVSYCYPGAANTHGFSEMCPNPGFIGATEELKSLNGAFPPLNGKVNGFGGKLLNGFNGVVDFSKMNGETKHSPSKKSKVEVKAELASPVQSSSDNGIPEDVISGDIACFHCGCEFADTVSLDNHTELYHREEDPSSTLQVQSPHQKTKPTKKPRFSCAVCNFGSDRQRTILEHMRFHTGEVLRCGVCDFTSVCDSTLEEHVAEKHSDGERRCPHCGVLCQQKVPFIRHYRKYHHSKSCSRCRVIKRSLDPKLQTTNEQLNLLLETSKTTGEAEVLPYLHHNPYSRRSNAIGPYSHCHSAMSKVAVAIAPSLQRTAEVELNLANKNSTRLNKNPRKQTKPRKLLNPKSDKEKMPSKGKGKKRAKRKTTNKNSRQGKSCIKQRQIVTRSGQSNCRNMKKKKDSICDTITASIRNVKLLKVPPSRGLCCLVGHGTPIAFRSGASYIRHLFWCHHAKRFRCHLCSARFRHEYQVLLHRRSVHEN</sequence>
<proteinExistence type="predicted"/>
<dbReference type="InterPro" id="IPR036236">
    <property type="entry name" value="Znf_C2H2_sf"/>
</dbReference>
<evidence type="ECO:0000256" key="5">
    <source>
        <dbReference type="PROSITE-ProRule" id="PRU00042"/>
    </source>
</evidence>
<protein>
    <recommendedName>
        <fullName evidence="7">C2H2-type domain-containing protein</fullName>
    </recommendedName>
</protein>
<feature type="domain" description="C2H2-type" evidence="7">
    <location>
        <begin position="682"/>
        <end position="709"/>
    </location>
</feature>
<keyword evidence="9" id="KW-1185">Reference proteome</keyword>
<dbReference type="SUPFAM" id="SSF57667">
    <property type="entry name" value="beta-beta-alpha zinc fingers"/>
    <property type="match status" value="2"/>
</dbReference>
<dbReference type="GO" id="GO:0000978">
    <property type="term" value="F:RNA polymerase II cis-regulatory region sequence-specific DNA binding"/>
    <property type="evidence" value="ECO:0007669"/>
    <property type="project" value="TreeGrafter"/>
</dbReference>
<comment type="caution">
    <text evidence="8">The sequence shown here is derived from an EMBL/GenBank/DDBJ whole genome shotgun (WGS) entry which is preliminary data.</text>
</comment>
<feature type="region of interest" description="Disordered" evidence="6">
    <location>
        <begin position="72"/>
        <end position="106"/>
    </location>
</feature>
<evidence type="ECO:0000313" key="9">
    <source>
        <dbReference type="Proteomes" id="UP000827092"/>
    </source>
</evidence>
<dbReference type="Gene3D" id="3.30.160.60">
    <property type="entry name" value="Classic Zinc Finger"/>
    <property type="match status" value="4"/>
</dbReference>
<dbReference type="PROSITE" id="PS00028">
    <property type="entry name" value="ZINC_FINGER_C2H2_1"/>
    <property type="match status" value="4"/>
</dbReference>
<dbReference type="EMBL" id="JAFNEN010000070">
    <property type="protein sequence ID" value="KAG8196402.1"/>
    <property type="molecule type" value="Genomic_DNA"/>
</dbReference>
<dbReference type="PANTHER" id="PTHR24403:SF36">
    <property type="entry name" value="ZINC FINGER PROTEIN 335"/>
    <property type="match status" value="1"/>
</dbReference>
<feature type="compositionally biased region" description="Basic residues" evidence="6">
    <location>
        <begin position="881"/>
        <end position="894"/>
    </location>
</feature>
<feature type="domain" description="C2H2-type" evidence="7">
    <location>
        <begin position="269"/>
        <end position="297"/>
    </location>
</feature>
<dbReference type="AlphaFoldDB" id="A0AAV6VIN2"/>
<evidence type="ECO:0000256" key="4">
    <source>
        <dbReference type="ARBA" id="ARBA00022833"/>
    </source>
</evidence>
<name>A0AAV6VIN2_9ARAC</name>
<feature type="domain" description="C2H2-type" evidence="7">
    <location>
        <begin position="982"/>
        <end position="1007"/>
    </location>
</feature>
<feature type="domain" description="C2H2-type" evidence="7">
    <location>
        <begin position="241"/>
        <end position="268"/>
    </location>
</feature>
<feature type="compositionally biased region" description="Polar residues" evidence="6">
    <location>
        <begin position="662"/>
        <end position="671"/>
    </location>
</feature>
<dbReference type="PANTHER" id="PTHR24403">
    <property type="entry name" value="ZINC FINGER PROTEIN"/>
    <property type="match status" value="1"/>
</dbReference>
<feature type="region of interest" description="Disordered" evidence="6">
    <location>
        <begin position="657"/>
        <end position="677"/>
    </location>
</feature>